<feature type="non-terminal residue" evidence="2">
    <location>
        <position position="368"/>
    </location>
</feature>
<gene>
    <name evidence="2" type="ORF">KIPB_009998</name>
</gene>
<name>A0A9K3GM14_9EUKA</name>
<keyword evidence="3" id="KW-1185">Reference proteome</keyword>
<reference evidence="2 3" key="1">
    <citation type="journal article" date="2018" name="PLoS ONE">
        <title>The draft genome of Kipferlia bialata reveals reductive genome evolution in fornicate parasites.</title>
        <authorList>
            <person name="Tanifuji G."/>
            <person name="Takabayashi S."/>
            <person name="Kume K."/>
            <person name="Takagi M."/>
            <person name="Nakayama T."/>
            <person name="Kamikawa R."/>
            <person name="Inagaki Y."/>
            <person name="Hashimoto T."/>
        </authorList>
    </citation>
    <scope>NUCLEOTIDE SEQUENCE [LARGE SCALE GENOMIC DNA]</scope>
    <source>
        <strain evidence="2">NY0173</strain>
    </source>
</reference>
<evidence type="ECO:0000256" key="1">
    <source>
        <dbReference type="SAM" id="MobiDB-lite"/>
    </source>
</evidence>
<evidence type="ECO:0000313" key="2">
    <source>
        <dbReference type="EMBL" id="GIQ87867.1"/>
    </source>
</evidence>
<dbReference type="Proteomes" id="UP000265618">
    <property type="component" value="Unassembled WGS sequence"/>
</dbReference>
<comment type="caution">
    <text evidence="2">The sequence shown here is derived from an EMBL/GenBank/DDBJ whole genome shotgun (WGS) entry which is preliminary data.</text>
</comment>
<accession>A0A9K3GM14</accession>
<protein>
    <submittedName>
        <fullName evidence="2">Uncharacterized protein</fullName>
    </submittedName>
</protein>
<feature type="non-terminal residue" evidence="2">
    <location>
        <position position="1"/>
    </location>
</feature>
<evidence type="ECO:0000313" key="3">
    <source>
        <dbReference type="Proteomes" id="UP000265618"/>
    </source>
</evidence>
<feature type="region of interest" description="Disordered" evidence="1">
    <location>
        <begin position="196"/>
        <end position="219"/>
    </location>
</feature>
<organism evidence="2 3">
    <name type="scientific">Kipferlia bialata</name>
    <dbReference type="NCBI Taxonomy" id="797122"/>
    <lineage>
        <taxon>Eukaryota</taxon>
        <taxon>Metamonada</taxon>
        <taxon>Carpediemonas-like organisms</taxon>
        <taxon>Kipferlia</taxon>
    </lineage>
</organism>
<sequence>DHPCYADCIVTWTLLQKGLVGATRKDLRSLPIHPDAFIEILSDSLRKSLNPPKKGKRERESVVHLGPTLIDPTGVSVSPEDKAPATPCDSTVPLIIGGSVGGSYGVLTDHLTLCTLYGDVLCSLFDISSARVYASVSKLVDSLALTSLDQYGLATCSIVLNRVLAGLGSSVSSYMAGARKGATLALRKSVSLYLQEEREREKGGDTSAERKREREGERDAPSVSLLLMQQCLQILEALVTIRVQGVNSTLRDKASQAQTGSGGKASDISLGADLEASRSLAVDVDVLAGQVCFSALLVLAQPVLLQCHTQVLSLLSATGTLLLRTASVMAHNAVVPSSVLYYAAQANAQRLSLLQMEEEMGGDKKMKK</sequence>
<dbReference type="EMBL" id="BDIP01003569">
    <property type="protein sequence ID" value="GIQ87867.1"/>
    <property type="molecule type" value="Genomic_DNA"/>
</dbReference>
<dbReference type="AlphaFoldDB" id="A0A9K3GM14"/>
<proteinExistence type="predicted"/>